<dbReference type="PANTHER" id="PTHR23407:SF1">
    <property type="entry name" value="5-FORMYLTETRAHYDROFOLATE CYCLO-LIGASE"/>
    <property type="match status" value="1"/>
</dbReference>
<dbReference type="SUPFAM" id="SSF100950">
    <property type="entry name" value="NagB/RpiA/CoA transferase-like"/>
    <property type="match status" value="1"/>
</dbReference>
<dbReference type="GO" id="GO:0009396">
    <property type="term" value="P:folic acid-containing compound biosynthetic process"/>
    <property type="evidence" value="ECO:0007669"/>
    <property type="project" value="TreeGrafter"/>
</dbReference>
<evidence type="ECO:0000256" key="5">
    <source>
        <dbReference type="RuleBase" id="RU361279"/>
    </source>
</evidence>
<keyword evidence="6" id="KW-0436">Ligase</keyword>
<feature type="binding site" evidence="4">
    <location>
        <begin position="128"/>
        <end position="136"/>
    </location>
    <ligand>
        <name>ATP</name>
        <dbReference type="ChEBI" id="CHEBI:30616"/>
    </ligand>
</feature>
<dbReference type="GO" id="GO:0005524">
    <property type="term" value="F:ATP binding"/>
    <property type="evidence" value="ECO:0007669"/>
    <property type="project" value="UniProtKB-KW"/>
</dbReference>
<dbReference type="PIRSF" id="PIRSF006806">
    <property type="entry name" value="FTHF_cligase"/>
    <property type="match status" value="1"/>
</dbReference>
<sequence>MDKAELRQNTLTQLANLTGSEREAAELNLMNQFETLIKQRGYRKIGFYYGKFPELTTTKFFEKFPEIDFYLPRIMPKRQLRFHLYKVGDSLEEEWGIPQPIESAPDLDVNELDLLIVPGVAFEPAGYRVGFGGGYYDRVLKDLNTPTVSLIFKEQWNQQRVWELNEFDLPVQQVIIDQRETISE</sequence>
<feature type="binding site" evidence="4">
    <location>
        <position position="54"/>
    </location>
    <ligand>
        <name>substrate</name>
    </ligand>
</feature>
<dbReference type="PANTHER" id="PTHR23407">
    <property type="entry name" value="ATPASE INHIBITOR/5-FORMYLTETRAHYDROFOLATE CYCLO-LIGASE"/>
    <property type="match status" value="1"/>
</dbReference>
<dbReference type="RefSeq" id="WP_101953906.1">
    <property type="nucleotide sequence ID" value="NZ_PKHE01000004.1"/>
</dbReference>
<dbReference type="InterPro" id="IPR002698">
    <property type="entry name" value="FTHF_cligase"/>
</dbReference>
<keyword evidence="5" id="KW-0479">Metal-binding</keyword>
<evidence type="ECO:0000256" key="2">
    <source>
        <dbReference type="ARBA" id="ARBA00022741"/>
    </source>
</evidence>
<reference evidence="6 7" key="1">
    <citation type="submission" date="2017-12" db="EMBL/GenBank/DDBJ databases">
        <title>Phylogenetic diversity of female urinary microbiome.</title>
        <authorList>
            <person name="Thomas-White K."/>
            <person name="Wolfe A.J."/>
        </authorList>
    </citation>
    <scope>NUCLEOTIDE SEQUENCE [LARGE SCALE GENOMIC DNA]</scope>
    <source>
        <strain evidence="6 7">UMB0898</strain>
    </source>
</reference>
<comment type="similarity">
    <text evidence="1 5">Belongs to the 5-formyltetrahydrofolate cyclo-ligase family.</text>
</comment>
<dbReference type="AlphaFoldDB" id="A0A2I1K3Q2"/>
<evidence type="ECO:0000313" key="7">
    <source>
        <dbReference type="Proteomes" id="UP000234384"/>
    </source>
</evidence>
<accession>A0A2I1K3Q2</accession>
<organism evidence="6 7">
    <name type="scientific">Falseniella ignava</name>
    <dbReference type="NCBI Taxonomy" id="137730"/>
    <lineage>
        <taxon>Bacteria</taxon>
        <taxon>Bacillati</taxon>
        <taxon>Bacillota</taxon>
        <taxon>Bacilli</taxon>
        <taxon>Lactobacillales</taxon>
        <taxon>Aerococcaceae</taxon>
        <taxon>Falseniella</taxon>
    </lineage>
</organism>
<dbReference type="InterPro" id="IPR037171">
    <property type="entry name" value="NagB/RpiA_transferase-like"/>
</dbReference>
<keyword evidence="2 4" id="KW-0547">Nucleotide-binding</keyword>
<evidence type="ECO:0000256" key="3">
    <source>
        <dbReference type="ARBA" id="ARBA00022840"/>
    </source>
</evidence>
<gene>
    <name evidence="6" type="ORF">CYJ57_02215</name>
</gene>
<comment type="cofactor">
    <cofactor evidence="5">
        <name>Mg(2+)</name>
        <dbReference type="ChEBI" id="CHEBI:18420"/>
    </cofactor>
</comment>
<dbReference type="Pfam" id="PF01812">
    <property type="entry name" value="5-FTHF_cyc-lig"/>
    <property type="match status" value="1"/>
</dbReference>
<dbReference type="OrthoDB" id="9801938at2"/>
<dbReference type="Proteomes" id="UP000234384">
    <property type="component" value="Unassembled WGS sequence"/>
</dbReference>
<keyword evidence="5" id="KW-0460">Magnesium</keyword>
<evidence type="ECO:0000256" key="4">
    <source>
        <dbReference type="PIRSR" id="PIRSR006806-1"/>
    </source>
</evidence>
<evidence type="ECO:0000256" key="1">
    <source>
        <dbReference type="ARBA" id="ARBA00010638"/>
    </source>
</evidence>
<dbReference type="EC" id="6.3.3.2" evidence="5"/>
<evidence type="ECO:0000313" key="6">
    <source>
        <dbReference type="EMBL" id="PKY90269.1"/>
    </source>
</evidence>
<name>A0A2I1K3Q2_9LACT</name>
<dbReference type="EMBL" id="PKHE01000004">
    <property type="protein sequence ID" value="PKY90269.1"/>
    <property type="molecule type" value="Genomic_DNA"/>
</dbReference>
<dbReference type="GO" id="GO:0030272">
    <property type="term" value="F:5-formyltetrahydrofolate cyclo-ligase activity"/>
    <property type="evidence" value="ECO:0007669"/>
    <property type="project" value="UniProtKB-EC"/>
</dbReference>
<dbReference type="GO" id="GO:0035999">
    <property type="term" value="P:tetrahydrofolate interconversion"/>
    <property type="evidence" value="ECO:0007669"/>
    <property type="project" value="TreeGrafter"/>
</dbReference>
<protein>
    <recommendedName>
        <fullName evidence="5">5-formyltetrahydrofolate cyclo-ligase</fullName>
        <ecNumber evidence="5">6.3.3.2</ecNumber>
    </recommendedName>
</protein>
<dbReference type="InterPro" id="IPR024185">
    <property type="entry name" value="FTHF_cligase-like_sf"/>
</dbReference>
<proteinExistence type="inferred from homology"/>
<feature type="binding site" evidence="4">
    <location>
        <begin position="3"/>
        <end position="7"/>
    </location>
    <ligand>
        <name>ATP</name>
        <dbReference type="ChEBI" id="CHEBI:30616"/>
    </ligand>
</feature>
<dbReference type="Gene3D" id="3.40.50.10420">
    <property type="entry name" value="NagB/RpiA/CoA transferase-like"/>
    <property type="match status" value="1"/>
</dbReference>
<dbReference type="NCBIfam" id="TIGR02727">
    <property type="entry name" value="MTHFS_bact"/>
    <property type="match status" value="1"/>
</dbReference>
<keyword evidence="3 4" id="KW-0067">ATP-binding</keyword>
<comment type="caution">
    <text evidence="6">The sequence shown here is derived from an EMBL/GenBank/DDBJ whole genome shotgun (WGS) entry which is preliminary data.</text>
</comment>
<comment type="catalytic activity">
    <reaction evidence="5">
        <text>(6S)-5-formyl-5,6,7,8-tetrahydrofolate + ATP = (6R)-5,10-methenyltetrahydrofolate + ADP + phosphate</text>
        <dbReference type="Rhea" id="RHEA:10488"/>
        <dbReference type="ChEBI" id="CHEBI:30616"/>
        <dbReference type="ChEBI" id="CHEBI:43474"/>
        <dbReference type="ChEBI" id="CHEBI:57455"/>
        <dbReference type="ChEBI" id="CHEBI:57457"/>
        <dbReference type="ChEBI" id="CHEBI:456216"/>
        <dbReference type="EC" id="6.3.3.2"/>
    </reaction>
</comment>
<dbReference type="GO" id="GO:0046872">
    <property type="term" value="F:metal ion binding"/>
    <property type="evidence" value="ECO:0007669"/>
    <property type="project" value="UniProtKB-KW"/>
</dbReference>